<protein>
    <submittedName>
        <fullName evidence="3">T9SS type B sorting domain-containing protein</fullName>
    </submittedName>
</protein>
<dbReference type="RefSeq" id="WP_136337030.1">
    <property type="nucleotide sequence ID" value="NZ_QXMP01000002.1"/>
</dbReference>
<dbReference type="InterPro" id="IPR003961">
    <property type="entry name" value="FN3_dom"/>
</dbReference>
<dbReference type="Proteomes" id="UP000305939">
    <property type="component" value="Unassembled WGS sequence"/>
</dbReference>
<comment type="caution">
    <text evidence="3">The sequence shown here is derived from an EMBL/GenBank/DDBJ whole genome shotgun (WGS) entry which is preliminary data.</text>
</comment>
<keyword evidence="1" id="KW-0732">Signal</keyword>
<dbReference type="NCBIfam" id="TIGR04131">
    <property type="entry name" value="Bac_Flav_CTERM"/>
    <property type="match status" value="1"/>
</dbReference>
<sequence>MKKLILIFLLGLPLIILAQDPCAQLTAPLNGATDVRLDTSISWTTVPGVNGYLLSIGTAPGANDILDNEMVGSVTSYTPEAGLPAGTTIYVTIAPFYFDAPSTNCPPQTFTTEALTAPPDCTQLNDPANGEAGIEYTPLLSWDYAYGAEGYFISAGSTPGGTDFLNMEDAGNSTRYNLTGTLPPETVIYVRIAPYNSLGITMNCAETTFITRPSGSAPGCTFLTFPEDGAMNVALTTSIDWEPETEATGYIVNMGYSPGVNDILDNAVFTGPTARVLEFLPNSDVYVTITPFNEVGEALGCITESFSTTAGCGPFTDPVTGNIIDLNPVVSIPDTLAVCSTQNLPLLDGFDPALSYSWFLDSEEGIRELGNDPFLQLEEAGSYFVEVTDTIQQENNVLECTTIETFTVIITDPPRLAGADFTETPSGIRVAISVQGESNYEYSINSEAGPYTTGLTFDLPEQESYTLFIREPLACGITSFTLNPVSFPNFFTPNGDSFNDTWKPTVIGRMQPDLLAVHIFDRYGKLLISLAPEDSGWDGTYNGRELPASDYWYRAEFNDGTLKKGHFSLKR</sequence>
<name>A0A4S3LX34_9FLAO</name>
<gene>
    <name evidence="3" type="ORF">E7Z59_14255</name>
</gene>
<evidence type="ECO:0000313" key="4">
    <source>
        <dbReference type="Proteomes" id="UP000305939"/>
    </source>
</evidence>
<evidence type="ECO:0000313" key="3">
    <source>
        <dbReference type="EMBL" id="THD65746.1"/>
    </source>
</evidence>
<evidence type="ECO:0000259" key="2">
    <source>
        <dbReference type="PROSITE" id="PS50853"/>
    </source>
</evidence>
<feature type="chain" id="PRO_5020689795" evidence="1">
    <location>
        <begin position="19"/>
        <end position="571"/>
    </location>
</feature>
<dbReference type="EMBL" id="SSMC01000004">
    <property type="protein sequence ID" value="THD65746.1"/>
    <property type="molecule type" value="Genomic_DNA"/>
</dbReference>
<keyword evidence="4" id="KW-1185">Reference proteome</keyword>
<dbReference type="PROSITE" id="PS50853">
    <property type="entry name" value="FN3"/>
    <property type="match status" value="1"/>
</dbReference>
<dbReference type="OrthoDB" id="9765926at2"/>
<proteinExistence type="predicted"/>
<dbReference type="Gene3D" id="2.60.40.10">
    <property type="entry name" value="Immunoglobulins"/>
    <property type="match status" value="1"/>
</dbReference>
<accession>A0A4S3LX34</accession>
<reference evidence="3 4" key="1">
    <citation type="submission" date="2019-04" db="EMBL/GenBank/DDBJ databases">
        <title>Draft genome sequence of Robertkochia marina CC-AMO-30D.</title>
        <authorList>
            <person name="Hameed A."/>
            <person name="Lin S.-Y."/>
            <person name="Shahina M."/>
            <person name="Lai W.-A."/>
            <person name="Young C.-C."/>
        </authorList>
    </citation>
    <scope>NUCLEOTIDE SEQUENCE [LARGE SCALE GENOMIC DNA]</scope>
    <source>
        <strain evidence="3 4">CC-AMO-30D</strain>
    </source>
</reference>
<dbReference type="InterPro" id="IPR013783">
    <property type="entry name" value="Ig-like_fold"/>
</dbReference>
<dbReference type="AlphaFoldDB" id="A0A4S3LX34"/>
<feature type="signal peptide" evidence="1">
    <location>
        <begin position="1"/>
        <end position="18"/>
    </location>
</feature>
<evidence type="ECO:0000256" key="1">
    <source>
        <dbReference type="SAM" id="SignalP"/>
    </source>
</evidence>
<feature type="domain" description="Fibronectin type-III" evidence="2">
    <location>
        <begin position="118"/>
        <end position="214"/>
    </location>
</feature>
<dbReference type="Pfam" id="PF13585">
    <property type="entry name" value="CHU_C"/>
    <property type="match status" value="1"/>
</dbReference>
<dbReference type="InterPro" id="IPR026341">
    <property type="entry name" value="T9SS_type_B"/>
</dbReference>
<organism evidence="3 4">
    <name type="scientific">Robertkochia marina</name>
    <dbReference type="NCBI Taxonomy" id="1227945"/>
    <lineage>
        <taxon>Bacteria</taxon>
        <taxon>Pseudomonadati</taxon>
        <taxon>Bacteroidota</taxon>
        <taxon>Flavobacteriia</taxon>
        <taxon>Flavobacteriales</taxon>
        <taxon>Flavobacteriaceae</taxon>
        <taxon>Robertkochia</taxon>
    </lineage>
</organism>